<feature type="chain" id="PRO_5029816317" description="PQQ-binding-like beta-propeller repeat protein" evidence="1">
    <location>
        <begin position="20"/>
        <end position="328"/>
    </location>
</feature>
<name>A0A7K0FM30_9SPHI</name>
<keyword evidence="3" id="KW-1185">Reference proteome</keyword>
<comment type="caution">
    <text evidence="2">The sequence shown here is derived from an EMBL/GenBank/DDBJ whole genome shotgun (WGS) entry which is preliminary data.</text>
</comment>
<reference evidence="2 3" key="1">
    <citation type="submission" date="2019-11" db="EMBL/GenBank/DDBJ databases">
        <authorList>
            <person name="Cheng Q."/>
            <person name="Yang Z."/>
        </authorList>
    </citation>
    <scope>NUCLEOTIDE SEQUENCE [LARGE SCALE GENOMIC DNA]</scope>
    <source>
        <strain evidence="2 3">HX-22-1</strain>
    </source>
</reference>
<evidence type="ECO:0000256" key="1">
    <source>
        <dbReference type="SAM" id="SignalP"/>
    </source>
</evidence>
<accession>A0A7K0FM30</accession>
<dbReference type="InterPro" id="IPR011047">
    <property type="entry name" value="Quinoprotein_ADH-like_sf"/>
</dbReference>
<evidence type="ECO:0000313" key="2">
    <source>
        <dbReference type="EMBL" id="MRX47018.1"/>
    </source>
</evidence>
<feature type="signal peptide" evidence="1">
    <location>
        <begin position="1"/>
        <end position="19"/>
    </location>
</feature>
<dbReference type="InterPro" id="IPR011042">
    <property type="entry name" value="6-blade_b-propeller_TolB-like"/>
</dbReference>
<evidence type="ECO:0008006" key="4">
    <source>
        <dbReference type="Google" id="ProtNLM"/>
    </source>
</evidence>
<gene>
    <name evidence="2" type="ORF">GJJ64_07475</name>
</gene>
<dbReference type="AlphaFoldDB" id="A0A7K0FM30"/>
<protein>
    <recommendedName>
        <fullName evidence="4">PQQ-binding-like beta-propeller repeat protein</fullName>
    </recommendedName>
</protein>
<dbReference type="SUPFAM" id="SSF50998">
    <property type="entry name" value="Quinoprotein alcohol dehydrogenase-like"/>
    <property type="match status" value="1"/>
</dbReference>
<dbReference type="EMBL" id="WKJI01000002">
    <property type="protein sequence ID" value="MRX47018.1"/>
    <property type="molecule type" value="Genomic_DNA"/>
</dbReference>
<dbReference type="Proteomes" id="UP000462931">
    <property type="component" value="Unassembled WGS sequence"/>
</dbReference>
<keyword evidence="1" id="KW-0732">Signal</keyword>
<evidence type="ECO:0000313" key="3">
    <source>
        <dbReference type="Proteomes" id="UP000462931"/>
    </source>
</evidence>
<sequence length="328" mass="37613">MKIKAALFFLCLGIVRAYTQELITEPTTPAVLPGKGLKQYDFLYAGEQKHRNMYIVKNGKIAWSYIDTLGKGEISDAVLMSNGNIVFAHQHGLSVIDKNKNFLWKLNCPKGTEIHTAQPIGKEHVIFIENSNQPKVRVVNIRTGDFVKEFAIPVKDTSRAHIQFRHARLTKRGTYLVAHMDLSKIIEYDSNGKQLLNLDFPTPWSVEELANGNLLAVCNKNFIREITREGKTLWELKPEDLIGYRIFGMQMAYRLPNGNTLINNWFNQWKKYKIEPQNMPAQFLEVTPDKKVVWALKEWLPPVNLGPSTIIQFLNDDKAEDVRFGNIK</sequence>
<organism evidence="2 3">
    <name type="scientific">Pedobacter puniceum</name>
    <dbReference type="NCBI Taxonomy" id="2666136"/>
    <lineage>
        <taxon>Bacteria</taxon>
        <taxon>Pseudomonadati</taxon>
        <taxon>Bacteroidota</taxon>
        <taxon>Sphingobacteriia</taxon>
        <taxon>Sphingobacteriales</taxon>
        <taxon>Sphingobacteriaceae</taxon>
        <taxon>Pedobacter</taxon>
    </lineage>
</organism>
<dbReference type="Gene3D" id="2.120.10.30">
    <property type="entry name" value="TolB, C-terminal domain"/>
    <property type="match status" value="1"/>
</dbReference>
<proteinExistence type="predicted"/>
<dbReference type="RefSeq" id="WP_154287111.1">
    <property type="nucleotide sequence ID" value="NZ_WKJI01000002.1"/>
</dbReference>